<evidence type="ECO:0000313" key="2">
    <source>
        <dbReference type="Proteomes" id="UP000616724"/>
    </source>
</evidence>
<comment type="caution">
    <text evidence="1">The sequence shown here is derived from an EMBL/GenBank/DDBJ whole genome shotgun (WGS) entry which is preliminary data.</text>
</comment>
<keyword evidence="2" id="KW-1185">Reference proteome</keyword>
<dbReference type="Proteomes" id="UP000616724">
    <property type="component" value="Unassembled WGS sequence"/>
</dbReference>
<gene>
    <name evidence="1" type="ORF">Plo01_29300</name>
</gene>
<protein>
    <submittedName>
        <fullName evidence="1">Uncharacterized protein</fullName>
    </submittedName>
</protein>
<proteinExistence type="predicted"/>
<name>A0A8J3W656_9ACTN</name>
<reference evidence="1 2" key="1">
    <citation type="submission" date="2021-01" db="EMBL/GenBank/DDBJ databases">
        <title>Whole genome shotgun sequence of Planobispora longispora NBRC 13918.</title>
        <authorList>
            <person name="Komaki H."/>
            <person name="Tamura T."/>
        </authorList>
    </citation>
    <scope>NUCLEOTIDE SEQUENCE [LARGE SCALE GENOMIC DNA]</scope>
    <source>
        <strain evidence="1 2">NBRC 13918</strain>
    </source>
</reference>
<dbReference type="RefSeq" id="WP_203891107.1">
    <property type="nucleotide sequence ID" value="NZ_BOOH01000021.1"/>
</dbReference>
<dbReference type="AlphaFoldDB" id="A0A8J3W656"/>
<accession>A0A8J3W656</accession>
<organism evidence="1 2">
    <name type="scientific">Planobispora longispora</name>
    <dbReference type="NCBI Taxonomy" id="28887"/>
    <lineage>
        <taxon>Bacteria</taxon>
        <taxon>Bacillati</taxon>
        <taxon>Actinomycetota</taxon>
        <taxon>Actinomycetes</taxon>
        <taxon>Streptosporangiales</taxon>
        <taxon>Streptosporangiaceae</taxon>
        <taxon>Planobispora</taxon>
    </lineage>
</organism>
<dbReference type="EMBL" id="BOOH01000021">
    <property type="protein sequence ID" value="GIH76501.1"/>
    <property type="molecule type" value="Genomic_DNA"/>
</dbReference>
<evidence type="ECO:0000313" key="1">
    <source>
        <dbReference type="EMBL" id="GIH76501.1"/>
    </source>
</evidence>
<sequence length="250" mass="27813">MFTLMWKFDNPNAADTTGSPELAFETPSAGDGFAFRVAVHCAREAGGGRRARRSAPDLGAEREEVLDRARTVVRETCRRHPAFRPESAEREVNRRLEAELRDGPWTVRVEVGLTEEVRRLQQTNLIAQHKVVTEAESTELRLERLHALSTRCEGFLRAAGHSWETLYALRLAEDPGAAADILARMVEDRRETATDLTKLVAKITEAQRTAGLYDLVLASENALRQAFERLGVPLPPLDPDSPFAPMAESA</sequence>